<keyword evidence="14" id="KW-1185">Reference proteome</keyword>
<dbReference type="PANTHER" id="PTHR45754:SF3">
    <property type="entry name" value="METHYLENETETRAHYDROFOLATE REDUCTASE (NADPH)"/>
    <property type="match status" value="1"/>
</dbReference>
<dbReference type="InterPro" id="IPR003171">
    <property type="entry name" value="Mehydrof_redctse-like"/>
</dbReference>
<protein>
    <recommendedName>
        <fullName evidence="12">Methylenetetrahydrofolate reductase</fullName>
        <ecNumber evidence="12">1.5.1.54</ecNumber>
    </recommendedName>
</protein>
<evidence type="ECO:0000256" key="4">
    <source>
        <dbReference type="ARBA" id="ARBA00022605"/>
    </source>
</evidence>
<evidence type="ECO:0000256" key="10">
    <source>
        <dbReference type="ARBA" id="ARBA00034478"/>
    </source>
</evidence>
<dbReference type="InterPro" id="IPR004620">
    <property type="entry name" value="MTHF_reductase_bac"/>
</dbReference>
<comment type="pathway">
    <text evidence="2 12">One-carbon metabolism; tetrahydrofolate interconversion.</text>
</comment>
<dbReference type="Gene3D" id="3.20.20.220">
    <property type="match status" value="1"/>
</dbReference>
<dbReference type="NCBIfam" id="TIGR00676">
    <property type="entry name" value="fadh2"/>
    <property type="match status" value="1"/>
</dbReference>
<reference evidence="13 14" key="1">
    <citation type="submission" date="2018-08" db="EMBL/GenBank/DDBJ databases">
        <title>Draft genome sequence of Psychrilyobacter sp. strain SD5 isolated from Black Sea water.</title>
        <authorList>
            <person name="Yadav S."/>
            <person name="Villanueva L."/>
            <person name="Damste J.S.S."/>
        </authorList>
    </citation>
    <scope>NUCLEOTIDE SEQUENCE [LARGE SCALE GENOMIC DNA]</scope>
    <source>
        <strain evidence="13 14">SD5</strain>
    </source>
</reference>
<keyword evidence="8" id="KW-0520">NAD</keyword>
<dbReference type="GO" id="GO:0004489">
    <property type="term" value="F:methylenetetrahydrofolate reductase [NAD(P)H] activity"/>
    <property type="evidence" value="ECO:0007669"/>
    <property type="project" value="UniProtKB-EC"/>
</dbReference>
<keyword evidence="6 12" id="KW-0274">FAD</keyword>
<organism evidence="13 14">
    <name type="scientific">Psychrilyobacter piezotolerans</name>
    <dbReference type="NCBI Taxonomy" id="2293438"/>
    <lineage>
        <taxon>Bacteria</taxon>
        <taxon>Fusobacteriati</taxon>
        <taxon>Fusobacteriota</taxon>
        <taxon>Fusobacteriia</taxon>
        <taxon>Fusobacteriales</taxon>
        <taxon>Fusobacteriaceae</taxon>
        <taxon>Psychrilyobacter</taxon>
    </lineage>
</organism>
<evidence type="ECO:0000256" key="1">
    <source>
        <dbReference type="ARBA" id="ARBA00001974"/>
    </source>
</evidence>
<keyword evidence="9" id="KW-0486">Methionine biosynthesis</keyword>
<evidence type="ECO:0000256" key="2">
    <source>
        <dbReference type="ARBA" id="ARBA00004777"/>
    </source>
</evidence>
<keyword evidence="4" id="KW-0028">Amino-acid biosynthesis</keyword>
<proteinExistence type="inferred from homology"/>
<dbReference type="Pfam" id="PF02219">
    <property type="entry name" value="MTHFR"/>
    <property type="match status" value="1"/>
</dbReference>
<comment type="pathway">
    <text evidence="10">Amino-acid biosynthesis; L-methionine biosynthesis via de novo pathway.</text>
</comment>
<evidence type="ECO:0000313" key="14">
    <source>
        <dbReference type="Proteomes" id="UP000263486"/>
    </source>
</evidence>
<dbReference type="EMBL" id="QUAJ01000003">
    <property type="protein sequence ID" value="REI42741.1"/>
    <property type="molecule type" value="Genomic_DNA"/>
</dbReference>
<dbReference type="CDD" id="cd00537">
    <property type="entry name" value="MTHFR"/>
    <property type="match status" value="1"/>
</dbReference>
<gene>
    <name evidence="13" type="primary">metF</name>
    <name evidence="13" type="ORF">DYH56_02955</name>
</gene>
<dbReference type="InterPro" id="IPR029041">
    <property type="entry name" value="FAD-linked_oxidoreductase-like"/>
</dbReference>
<accession>A0ABX9KJX8</accession>
<keyword evidence="5 12" id="KW-0285">Flavoprotein</keyword>
<sequence>MKIKDIFKNKDTVISFEIFPPNNKFPIEKIYKTIDELAELKPDYISVTYGAGGTTQGRTVEITNRIKNINKIETMAHLTCIGATEESINDTLKQLKNNGIKNILALRGDIPRDEIHNSHFAYASDLVKHIKKETFFSVAGAFYPEVHFENNDLLDLFHLKTKVESGTDFLVSQLFFDNEDFYAFREKTQKLNLTVPLVAGILPVTNYKQIQKVRKLCNARIPRKFQAILDKFKDNPKALEEAGITYATEQIIDLIASGVEGIHIYTMNKVHVTRRILENIKYIREGIREAE</sequence>
<evidence type="ECO:0000256" key="11">
    <source>
        <dbReference type="ARBA" id="ARBA00048628"/>
    </source>
</evidence>
<evidence type="ECO:0000256" key="9">
    <source>
        <dbReference type="ARBA" id="ARBA00023167"/>
    </source>
</evidence>
<comment type="caution">
    <text evidence="13">The sequence shown here is derived from an EMBL/GenBank/DDBJ whole genome shotgun (WGS) entry which is preliminary data.</text>
</comment>
<name>A0ABX9KJX8_9FUSO</name>
<comment type="cofactor">
    <cofactor evidence="1 12">
        <name>FAD</name>
        <dbReference type="ChEBI" id="CHEBI:57692"/>
    </cofactor>
</comment>
<evidence type="ECO:0000313" key="13">
    <source>
        <dbReference type="EMBL" id="REI42741.1"/>
    </source>
</evidence>
<comment type="similarity">
    <text evidence="3 12">Belongs to the methylenetetrahydrofolate reductase family.</text>
</comment>
<evidence type="ECO:0000256" key="7">
    <source>
        <dbReference type="ARBA" id="ARBA00023002"/>
    </source>
</evidence>
<dbReference type="PANTHER" id="PTHR45754">
    <property type="entry name" value="METHYLENETETRAHYDROFOLATE REDUCTASE"/>
    <property type="match status" value="1"/>
</dbReference>
<dbReference type="EC" id="1.5.1.54" evidence="12"/>
<keyword evidence="7 12" id="KW-0560">Oxidoreductase</keyword>
<comment type="catalytic activity">
    <reaction evidence="11">
        <text>(6S)-5-methyl-5,6,7,8-tetrahydrofolate + NAD(+) = (6R)-5,10-methylene-5,6,7,8-tetrahydrofolate + NADH + H(+)</text>
        <dbReference type="Rhea" id="RHEA:19821"/>
        <dbReference type="ChEBI" id="CHEBI:15378"/>
        <dbReference type="ChEBI" id="CHEBI:15636"/>
        <dbReference type="ChEBI" id="CHEBI:18608"/>
        <dbReference type="ChEBI" id="CHEBI:57540"/>
        <dbReference type="ChEBI" id="CHEBI:57945"/>
        <dbReference type="EC" id="1.5.1.54"/>
    </reaction>
    <physiologicalReaction direction="right-to-left" evidence="11">
        <dbReference type="Rhea" id="RHEA:19823"/>
    </physiologicalReaction>
</comment>
<dbReference type="RefSeq" id="WP_114641364.1">
    <property type="nucleotide sequence ID" value="NZ_JAACIO010000003.1"/>
</dbReference>
<evidence type="ECO:0000256" key="12">
    <source>
        <dbReference type="RuleBase" id="RU003862"/>
    </source>
</evidence>
<evidence type="ECO:0000256" key="5">
    <source>
        <dbReference type="ARBA" id="ARBA00022630"/>
    </source>
</evidence>
<dbReference type="Proteomes" id="UP000263486">
    <property type="component" value="Unassembled WGS sequence"/>
</dbReference>
<evidence type="ECO:0000256" key="8">
    <source>
        <dbReference type="ARBA" id="ARBA00023027"/>
    </source>
</evidence>
<evidence type="ECO:0000256" key="6">
    <source>
        <dbReference type="ARBA" id="ARBA00022827"/>
    </source>
</evidence>
<evidence type="ECO:0000256" key="3">
    <source>
        <dbReference type="ARBA" id="ARBA00006743"/>
    </source>
</evidence>
<dbReference type="SUPFAM" id="SSF51730">
    <property type="entry name" value="FAD-linked oxidoreductase"/>
    <property type="match status" value="1"/>
</dbReference>